<keyword evidence="4" id="KW-0812">Transmembrane</keyword>
<feature type="transmembrane region" description="Helical" evidence="4">
    <location>
        <begin position="1522"/>
        <end position="1542"/>
    </location>
</feature>
<dbReference type="InterPro" id="IPR006212">
    <property type="entry name" value="Furin_repeat"/>
</dbReference>
<keyword evidence="7" id="KW-1185">Reference proteome</keyword>
<keyword evidence="3" id="KW-1015">Disulfide bond</keyword>
<feature type="transmembrane region" description="Helical" evidence="4">
    <location>
        <begin position="1554"/>
        <end position="1572"/>
    </location>
</feature>
<feature type="transmembrane region" description="Helical" evidence="4">
    <location>
        <begin position="1329"/>
        <end position="1362"/>
    </location>
</feature>
<dbReference type="InterPro" id="IPR011936">
    <property type="entry name" value="Myxo_disulph_rpt"/>
</dbReference>
<feature type="transmembrane region" description="Helical" evidence="4">
    <location>
        <begin position="1238"/>
        <end position="1263"/>
    </location>
</feature>
<evidence type="ECO:0000313" key="7">
    <source>
        <dbReference type="Proteomes" id="UP000692954"/>
    </source>
</evidence>
<dbReference type="SMART" id="SM00261">
    <property type="entry name" value="FU"/>
    <property type="match status" value="5"/>
</dbReference>
<feature type="transmembrane region" description="Helical" evidence="4">
    <location>
        <begin position="1496"/>
        <end position="1516"/>
    </location>
</feature>
<keyword evidence="4" id="KW-0472">Membrane</keyword>
<comment type="caution">
    <text evidence="6">The sequence shown here is derived from an EMBL/GenBank/DDBJ whole genome shotgun (WGS) entry which is preliminary data.</text>
</comment>
<dbReference type="OrthoDB" id="298369at2759"/>
<sequence length="1690" mass="195084">MVNFLILLIFSKIILSALVEYEGNDQKWKEISPSQITLDPPALTLINSPSPIQSNCPLIYQSSAKTLNFKININQGYIKINYVFELHLQTSSGTFTFSANTVILEKKDFIIDASALKYICLTSKDYQVNMNIQQIPTTDSNLVNFKMEYTHIATYYVTNFKVFIQICDDYCEHCDIQFQTCLTCKVNFVLELNKCVCKLTLNGGTCQNIPMGGLHFYQSDFQPYISKTQVFSDVNGQSYEFFADYNTTFRSKQIKIDGINIGGSFIQNEYIQFNINQVITTPSDFTIEFVIYWLGPLELFSNIEVNVDGLTLGRIMNFGTVDLIQFVQGSIYNRQICTVNGYSSCYRFNHIINLFQVDHLNTIQLKGHMNITNSKSAWAFSDFKISKIFWQTTTCTNFLYNNECKFTQCPSYAPLVGVNTCKDLLETYKFSQYLVKLFYDYGSTFFYNASSPFQKGFNSNIPQIYKEKFIFGGYQVWQTDYFEMVLQCNPHYKARLFVKLLLIDFGINNQNNANVYFDSIYKLYNWQNSVQVPGIDEKGDILIQDYLVTISTTDFEVNHNDQELLVSFNCNAFNSGYCALYDFFVLIALCPINCLRCSDSSTCLEMKQDWPILPIYYDCPYGKFLKQAQCRDCIKGCKVCSNSNTCDQCFDDYIYYNKQCFCNINGLSSGECSYNCHPMCQTCTYNISEDRKYDLRTFNRKWSGSLSCFTCDSSKGKVMNMESCECKEGFYLNEKYECLLCHGTCKNCLLSGQYCTECYVEQNRILESQKCKCQQGYFELSQSYTCIKCADQCKTCEFFETYCTSCFVSQKRSLKKNVCVCQLGHYQQNDNIICQECDGHCEYCSDYALCTSCYDIQYRQLQVDKCICQSGYYEGVSLVCQKCFQSCAECNNSNEFNKCSKCPKSRIRSNVYLNEFECLCKVGYYENNELECIDCSTYVYPPKTHYCYSQCGDSIIQWNEQCDDGNLEARDGCNQCQLSNNKCINEICLKCLLGDCQQCIDGYYLDNDFSCKICSAHCKTCIQSENKCVECKFQTDKKECITCIASAGYTIIDNECVTICGDGIRTTQEQCDDGNSDNGDGCSSYCTVEDGYICNQICIKIDYVDIILTPSKFDQIYSSSRIIQLTFDQPVNITKTPLKDSITLITPIQNCLFVLDEIKDTTSYIEEFNLVSISIQIHLNQTHNTPQITVIIKNDTDVISKDNFSFKSRNQTITLLQYQSPSDSEISSTENLIKFNSYILYLLIGFAILAFLFGGLDIFWNLLDTLQILSYLKYLNVAYPYNLDAYFQLFGFAEFDFLKSNFSIEDLLSSSIEVQDPALKFKQEGYTSVFLINIISIFIVIATTIATYILFHIIFYCIYHYANSITTQQQSIHNNQSSDEPNVILFLCFKLTRNMQKYFYNLKIQYKTAILRTFLTISYDLNLAIFLQLIAYTTTSLILGLSSLLALLFLLLQAFFIYFAIIIMSNKPFYFQLTEAQLKYGALYEGIVLDRNPFSLYYNIILFTKKLLFMFCLVFMYDYPLFQIGFVSLLNASFFSYIIYNKPFIDKSEYYKQIITEILLWLALLFILLIGFAQQSDSFTYQTYIKIAWIIITILTLLIFIQLIIDIRQHIIFLLEKYEILRILVNKIKSLHIAIFSRQQSISHDESQSLVGSSSRARLKHNNSKNTLNHQISQKQVRKLVTFRINDSIF</sequence>
<dbReference type="Proteomes" id="UP000692954">
    <property type="component" value="Unassembled WGS sequence"/>
</dbReference>
<dbReference type="PANTHER" id="PTHR38934">
    <property type="entry name" value="HYPHALLY REGULATED CELL WALL PROTEIN 1"/>
    <property type="match status" value="1"/>
</dbReference>
<feature type="signal peptide" evidence="5">
    <location>
        <begin position="1"/>
        <end position="16"/>
    </location>
</feature>
<feature type="chain" id="PRO_5035742067" evidence="5">
    <location>
        <begin position="17"/>
        <end position="1690"/>
    </location>
</feature>
<evidence type="ECO:0000256" key="2">
    <source>
        <dbReference type="ARBA" id="ARBA00022737"/>
    </source>
</evidence>
<feature type="transmembrane region" description="Helical" evidence="4">
    <location>
        <begin position="1584"/>
        <end position="1605"/>
    </location>
</feature>
<keyword evidence="2" id="KW-0677">Repeat</keyword>
<evidence type="ECO:0000256" key="4">
    <source>
        <dbReference type="SAM" id="Phobius"/>
    </source>
</evidence>
<protein>
    <submittedName>
        <fullName evidence="6">Uncharacterized protein</fullName>
    </submittedName>
</protein>
<dbReference type="PANTHER" id="PTHR38934:SF6">
    <property type="entry name" value="CHROMOSOME UNDETERMINED SCAFFOLD_176, WHOLE GENOME SHOTGUN SEQUENCE"/>
    <property type="match status" value="1"/>
</dbReference>
<evidence type="ECO:0000256" key="5">
    <source>
        <dbReference type="SAM" id="SignalP"/>
    </source>
</evidence>
<feature type="transmembrane region" description="Helical" evidence="4">
    <location>
        <begin position="1437"/>
        <end position="1463"/>
    </location>
</feature>
<organism evidence="6 7">
    <name type="scientific">Paramecium sonneborni</name>
    <dbReference type="NCBI Taxonomy" id="65129"/>
    <lineage>
        <taxon>Eukaryota</taxon>
        <taxon>Sar</taxon>
        <taxon>Alveolata</taxon>
        <taxon>Ciliophora</taxon>
        <taxon>Intramacronucleata</taxon>
        <taxon>Oligohymenophorea</taxon>
        <taxon>Peniculida</taxon>
        <taxon>Parameciidae</taxon>
        <taxon>Paramecium</taxon>
    </lineage>
</organism>
<dbReference type="NCBIfam" id="TIGR02232">
    <property type="entry name" value="myxo_disulf_rpt"/>
    <property type="match status" value="2"/>
</dbReference>
<evidence type="ECO:0000256" key="3">
    <source>
        <dbReference type="ARBA" id="ARBA00023157"/>
    </source>
</evidence>
<proteinExistence type="predicted"/>
<evidence type="ECO:0000256" key="1">
    <source>
        <dbReference type="ARBA" id="ARBA00022729"/>
    </source>
</evidence>
<gene>
    <name evidence="6" type="ORF">PSON_ATCC_30995.1.T0360312</name>
</gene>
<accession>A0A8S1MHB1</accession>
<keyword evidence="1 5" id="KW-0732">Signal</keyword>
<keyword evidence="4" id="KW-1133">Transmembrane helix</keyword>
<dbReference type="EMBL" id="CAJJDN010000036">
    <property type="protein sequence ID" value="CAD8077791.1"/>
    <property type="molecule type" value="Genomic_DNA"/>
</dbReference>
<feature type="transmembrane region" description="Helical" evidence="4">
    <location>
        <begin position="1409"/>
        <end position="1431"/>
    </location>
</feature>
<name>A0A8S1MHB1_9CILI</name>
<evidence type="ECO:0000313" key="6">
    <source>
        <dbReference type="EMBL" id="CAD8077791.1"/>
    </source>
</evidence>
<reference evidence="6" key="1">
    <citation type="submission" date="2021-01" db="EMBL/GenBank/DDBJ databases">
        <authorList>
            <consortium name="Genoscope - CEA"/>
            <person name="William W."/>
        </authorList>
    </citation>
    <scope>NUCLEOTIDE SEQUENCE</scope>
</reference>
<dbReference type="Pfam" id="PF13948">
    <property type="entry name" value="DUF4215"/>
    <property type="match status" value="2"/>
</dbReference>